<evidence type="ECO:0000313" key="2">
    <source>
        <dbReference type="EnsemblPlants" id="OGLUM10G08240.1"/>
    </source>
</evidence>
<dbReference type="Gramene" id="OGLUM10G08240.1">
    <property type="protein sequence ID" value="OGLUM10G08240.1"/>
    <property type="gene ID" value="OGLUM10G08240"/>
</dbReference>
<dbReference type="Proteomes" id="UP000026961">
    <property type="component" value="Chromosome 10"/>
</dbReference>
<dbReference type="EnsemblPlants" id="OGLUM10G08240.1">
    <property type="protein sequence ID" value="OGLUM10G08240.1"/>
    <property type="gene ID" value="OGLUM10G08240"/>
</dbReference>
<feature type="compositionally biased region" description="Polar residues" evidence="1">
    <location>
        <begin position="1"/>
        <end position="10"/>
    </location>
</feature>
<feature type="region of interest" description="Disordered" evidence="1">
    <location>
        <begin position="1"/>
        <end position="37"/>
    </location>
</feature>
<protein>
    <submittedName>
        <fullName evidence="2">Uncharacterized protein</fullName>
    </submittedName>
</protein>
<feature type="compositionally biased region" description="Basic and acidic residues" evidence="1">
    <location>
        <begin position="56"/>
        <end position="65"/>
    </location>
</feature>
<dbReference type="HOGENOM" id="CLU_1201439_0_0_1"/>
<feature type="region of interest" description="Disordered" evidence="1">
    <location>
        <begin position="56"/>
        <end position="77"/>
    </location>
</feature>
<keyword evidence="3" id="KW-1185">Reference proteome</keyword>
<name>A0A0E0B9X9_9ORYZ</name>
<feature type="compositionally biased region" description="Polar residues" evidence="1">
    <location>
        <begin position="21"/>
        <end position="33"/>
    </location>
</feature>
<sequence>MSPPQRTFLTPQGIPDGDGSSAANRFSPASASLSRGRLWGETLASTPHHRKVERLAGKAVSDTRRSRTTVIGDGKGATNQALPEVNATFPKVEVQVAVEVGHGSKGGSGGVRSTAPRSSFSGGAASTARGCRHREEGGDGRKRATPAGHGLAWRYVAGGTWPVGGAWRRRPARRAKSATPVVGLPGKGLGMEKHGWWREASEEHERAQHGGTWLVSTARRFERCGSEPAVV</sequence>
<feature type="compositionally biased region" description="Basic and acidic residues" evidence="1">
    <location>
        <begin position="133"/>
        <end position="142"/>
    </location>
</feature>
<organism evidence="2">
    <name type="scientific">Oryza glumipatula</name>
    <dbReference type="NCBI Taxonomy" id="40148"/>
    <lineage>
        <taxon>Eukaryota</taxon>
        <taxon>Viridiplantae</taxon>
        <taxon>Streptophyta</taxon>
        <taxon>Embryophyta</taxon>
        <taxon>Tracheophyta</taxon>
        <taxon>Spermatophyta</taxon>
        <taxon>Magnoliopsida</taxon>
        <taxon>Liliopsida</taxon>
        <taxon>Poales</taxon>
        <taxon>Poaceae</taxon>
        <taxon>BOP clade</taxon>
        <taxon>Oryzoideae</taxon>
        <taxon>Oryzeae</taxon>
        <taxon>Oryzinae</taxon>
        <taxon>Oryza</taxon>
    </lineage>
</organism>
<evidence type="ECO:0000256" key="1">
    <source>
        <dbReference type="SAM" id="MobiDB-lite"/>
    </source>
</evidence>
<reference evidence="2" key="2">
    <citation type="submission" date="2018-05" db="EMBL/GenBank/DDBJ databases">
        <title>OgluRS3 (Oryza glumaepatula Reference Sequence Version 3).</title>
        <authorList>
            <person name="Zhang J."/>
            <person name="Kudrna D."/>
            <person name="Lee S."/>
            <person name="Talag J."/>
            <person name="Welchert J."/>
            <person name="Wing R.A."/>
        </authorList>
    </citation>
    <scope>NUCLEOTIDE SEQUENCE [LARGE SCALE GENOMIC DNA]</scope>
</reference>
<dbReference type="AlphaFoldDB" id="A0A0E0B9X9"/>
<feature type="region of interest" description="Disordered" evidence="1">
    <location>
        <begin position="103"/>
        <end position="145"/>
    </location>
</feature>
<proteinExistence type="predicted"/>
<evidence type="ECO:0000313" key="3">
    <source>
        <dbReference type="Proteomes" id="UP000026961"/>
    </source>
</evidence>
<reference evidence="2" key="1">
    <citation type="submission" date="2015-04" db="UniProtKB">
        <authorList>
            <consortium name="EnsemblPlants"/>
        </authorList>
    </citation>
    <scope>IDENTIFICATION</scope>
</reference>
<accession>A0A0E0B9X9</accession>